<protein>
    <submittedName>
        <fullName evidence="1">Uncharacterized protein</fullName>
    </submittedName>
</protein>
<evidence type="ECO:0000313" key="1">
    <source>
        <dbReference type="EMBL" id="KAF7511166.1"/>
    </source>
</evidence>
<reference evidence="1" key="1">
    <citation type="submission" date="2020-02" db="EMBL/GenBank/DDBJ databases">
        <authorList>
            <person name="Palmer J.M."/>
        </authorList>
    </citation>
    <scope>NUCLEOTIDE SEQUENCE</scope>
    <source>
        <strain evidence="1">EPUS1.4</strain>
        <tissue evidence="1">Thallus</tissue>
    </source>
</reference>
<dbReference type="EMBL" id="JAACFV010000022">
    <property type="protein sequence ID" value="KAF7511166.1"/>
    <property type="molecule type" value="Genomic_DNA"/>
</dbReference>
<proteinExistence type="predicted"/>
<accession>A0A8H7E8Y2</accession>
<keyword evidence="2" id="KW-1185">Reference proteome</keyword>
<gene>
    <name evidence="1" type="ORF">GJ744_005063</name>
</gene>
<dbReference type="OrthoDB" id="2431486at2759"/>
<dbReference type="Proteomes" id="UP000606974">
    <property type="component" value="Unassembled WGS sequence"/>
</dbReference>
<sequence>MTTVHDPTIEEYTYFERTKRPRASRKLAVDAETANLANSTNSAKFTCPAPSAPPALSALSALPTNLTPPALPVPPAFPMLSAPPTLPAYPANSTPQYLRKLYTLEHYNKEMGGSDNHTKLNSYNLLGKKGRKLSHAQFQEEIAQTLLRGPGAILRRRQQPCPP</sequence>
<comment type="caution">
    <text evidence="1">The sequence shown here is derived from an EMBL/GenBank/DDBJ whole genome shotgun (WGS) entry which is preliminary data.</text>
</comment>
<evidence type="ECO:0000313" key="2">
    <source>
        <dbReference type="Proteomes" id="UP000606974"/>
    </source>
</evidence>
<dbReference type="AlphaFoldDB" id="A0A8H7E8Y2"/>
<organism evidence="1 2">
    <name type="scientific">Endocarpon pusillum</name>
    <dbReference type="NCBI Taxonomy" id="364733"/>
    <lineage>
        <taxon>Eukaryota</taxon>
        <taxon>Fungi</taxon>
        <taxon>Dikarya</taxon>
        <taxon>Ascomycota</taxon>
        <taxon>Pezizomycotina</taxon>
        <taxon>Eurotiomycetes</taxon>
        <taxon>Chaetothyriomycetidae</taxon>
        <taxon>Verrucariales</taxon>
        <taxon>Verrucariaceae</taxon>
        <taxon>Endocarpon</taxon>
    </lineage>
</organism>
<name>A0A8H7E8Y2_9EURO</name>